<dbReference type="GO" id="GO:0052689">
    <property type="term" value="F:carboxylic ester hydrolase activity"/>
    <property type="evidence" value="ECO:0007669"/>
    <property type="project" value="TreeGrafter"/>
</dbReference>
<evidence type="ECO:0000259" key="2">
    <source>
        <dbReference type="Pfam" id="PF00326"/>
    </source>
</evidence>
<dbReference type="PANTHER" id="PTHR43265">
    <property type="entry name" value="ESTERASE ESTD"/>
    <property type="match status" value="1"/>
</dbReference>
<organism evidence="3 4">
    <name type="scientific">Tritonibacter multivorans</name>
    <dbReference type="NCBI Taxonomy" id="928856"/>
    <lineage>
        <taxon>Bacteria</taxon>
        <taxon>Pseudomonadati</taxon>
        <taxon>Pseudomonadota</taxon>
        <taxon>Alphaproteobacteria</taxon>
        <taxon>Rhodobacterales</taxon>
        <taxon>Paracoccaceae</taxon>
        <taxon>Tritonibacter</taxon>
    </lineage>
</organism>
<dbReference type="Proteomes" id="UP000052022">
    <property type="component" value="Unassembled WGS sequence"/>
</dbReference>
<dbReference type="SUPFAM" id="SSF53474">
    <property type="entry name" value="alpha/beta-Hydrolases"/>
    <property type="match status" value="1"/>
</dbReference>
<evidence type="ECO:0000313" key="4">
    <source>
        <dbReference type="Proteomes" id="UP000052022"/>
    </source>
</evidence>
<reference evidence="3 4" key="1">
    <citation type="submission" date="2015-09" db="EMBL/GenBank/DDBJ databases">
        <authorList>
            <consortium name="Swine Surveillance"/>
        </authorList>
    </citation>
    <scope>NUCLEOTIDE SEQUENCE [LARGE SCALE GENOMIC DNA]</scope>
    <source>
        <strain evidence="3 4">CECT 7557</strain>
    </source>
</reference>
<dbReference type="AlphaFoldDB" id="A0A0P1G6S3"/>
<dbReference type="InterPro" id="IPR002471">
    <property type="entry name" value="Pept_S9_AS"/>
</dbReference>
<proteinExistence type="predicted"/>
<evidence type="ECO:0000256" key="1">
    <source>
        <dbReference type="ARBA" id="ARBA00022801"/>
    </source>
</evidence>
<dbReference type="PANTHER" id="PTHR43265:SF1">
    <property type="entry name" value="ESTERASE ESTD"/>
    <property type="match status" value="1"/>
</dbReference>
<evidence type="ECO:0000313" key="3">
    <source>
        <dbReference type="EMBL" id="CUH77420.1"/>
    </source>
</evidence>
<keyword evidence="1" id="KW-0378">Hydrolase</keyword>
<dbReference type="Pfam" id="PF00326">
    <property type="entry name" value="Peptidase_S9"/>
    <property type="match status" value="1"/>
</dbReference>
<dbReference type="GO" id="GO:0004252">
    <property type="term" value="F:serine-type endopeptidase activity"/>
    <property type="evidence" value="ECO:0007669"/>
    <property type="project" value="InterPro"/>
</dbReference>
<gene>
    <name evidence="3" type="ORF">TRM7557_01363</name>
</gene>
<dbReference type="EMBL" id="CYSD01000020">
    <property type="protein sequence ID" value="CUH77420.1"/>
    <property type="molecule type" value="Genomic_DNA"/>
</dbReference>
<sequence>MLGLGTASVACADGRQEVVTLMSGGQEVVGTLMRPDGAPAPVVLMLHGFTGARDELASDHVPAGVFGHTAAKLADAGYASLRIDFRGSGESLADLTFADTTFEGQIADGLAALEYLATSAAVQGEKIYVIGWSQGGLVASAVAGRSGTPRAVALWNAVGTPMQTFSDLLGTEAVEAAIAAEADATLGFTLPWGAELDLKGAFFDQVATFDPMAEIAAYPGPLLVAQGDKDTAVLPENGPKYIEAHTGTERLWAADMDHVFNIFGESTTLDALIGETIAFFDGVH</sequence>
<dbReference type="STRING" id="928856.SAMN04488049_11119"/>
<feature type="domain" description="Peptidase S9 prolyl oligopeptidase catalytic" evidence="2">
    <location>
        <begin position="67"/>
        <end position="244"/>
    </location>
</feature>
<dbReference type="InterPro" id="IPR029058">
    <property type="entry name" value="AB_hydrolase_fold"/>
</dbReference>
<name>A0A0P1G6S3_9RHOB</name>
<dbReference type="InterPro" id="IPR053145">
    <property type="entry name" value="AB_hydrolase_Est10"/>
</dbReference>
<protein>
    <submittedName>
        <fullName evidence="3">Esterase/lipase</fullName>
    </submittedName>
</protein>
<dbReference type="InterPro" id="IPR001375">
    <property type="entry name" value="Peptidase_S9_cat"/>
</dbReference>
<keyword evidence="4" id="KW-1185">Reference proteome</keyword>
<dbReference type="GO" id="GO:0006508">
    <property type="term" value="P:proteolysis"/>
    <property type="evidence" value="ECO:0007669"/>
    <property type="project" value="InterPro"/>
</dbReference>
<dbReference type="Gene3D" id="3.40.50.1820">
    <property type="entry name" value="alpha/beta hydrolase"/>
    <property type="match status" value="1"/>
</dbReference>
<accession>A0A0P1G6S3</accession>
<dbReference type="PROSITE" id="PS00708">
    <property type="entry name" value="PRO_ENDOPEP_SER"/>
    <property type="match status" value="1"/>
</dbReference>